<dbReference type="CDD" id="cd05490">
    <property type="entry name" value="Cathepsin_D2"/>
    <property type="match status" value="1"/>
</dbReference>
<evidence type="ECO:0000256" key="3">
    <source>
        <dbReference type="ARBA" id="ARBA00007447"/>
    </source>
</evidence>
<dbReference type="Pfam" id="PF13329">
    <property type="entry name" value="ATG2_CAD"/>
    <property type="match status" value="2"/>
</dbReference>
<feature type="disulfide bond" evidence="19">
    <location>
        <begin position="1341"/>
        <end position="1348"/>
    </location>
</feature>
<evidence type="ECO:0000256" key="20">
    <source>
        <dbReference type="PIRSR" id="PIRSR633144-3"/>
    </source>
</evidence>
<keyword evidence="11" id="KW-0445">Lipid transport</keyword>
<evidence type="ECO:0000256" key="12">
    <source>
        <dbReference type="ARBA" id="ARBA00023136"/>
    </source>
</evidence>
<evidence type="ECO:0000256" key="13">
    <source>
        <dbReference type="ARBA" id="ARBA00023145"/>
    </source>
</evidence>
<dbReference type="GO" id="GO:0006869">
    <property type="term" value="P:lipid transport"/>
    <property type="evidence" value="ECO:0007669"/>
    <property type="project" value="UniProtKB-KW"/>
</dbReference>
<dbReference type="GO" id="GO:0043495">
    <property type="term" value="F:protein-membrane adaptor activity"/>
    <property type="evidence" value="ECO:0007669"/>
    <property type="project" value="TreeGrafter"/>
</dbReference>
<dbReference type="InterPro" id="IPR021109">
    <property type="entry name" value="Peptidase_aspartic_dom_sf"/>
</dbReference>
<keyword evidence="7" id="KW-0732">Signal</keyword>
<keyword evidence="12" id="KW-0472">Membrane</keyword>
<dbReference type="InterPro" id="IPR001969">
    <property type="entry name" value="Aspartic_peptidase_AS"/>
</dbReference>
<evidence type="ECO:0000256" key="8">
    <source>
        <dbReference type="ARBA" id="ARBA00022750"/>
    </source>
</evidence>
<dbReference type="FunFam" id="2.40.70.10:FF:000066">
    <property type="entry name" value="Napsin A aspartic peptidase"/>
    <property type="match status" value="1"/>
</dbReference>
<dbReference type="GlyCosmos" id="A0A1A8PN51">
    <property type="glycosylation" value="2 sites, No reported glycans"/>
</dbReference>
<feature type="compositionally biased region" description="Low complexity" evidence="22">
    <location>
        <begin position="714"/>
        <end position="726"/>
    </location>
</feature>
<evidence type="ECO:0000256" key="18">
    <source>
        <dbReference type="PIRSR" id="PIRSR601461-1"/>
    </source>
</evidence>
<feature type="disulfide bond" evidence="19">
    <location>
        <begin position="1549"/>
        <end position="1586"/>
    </location>
</feature>
<dbReference type="InterPro" id="IPR001461">
    <property type="entry name" value="Aspartic_peptidase_A1"/>
</dbReference>
<dbReference type="GO" id="GO:0000422">
    <property type="term" value="P:autophagy of mitochondrion"/>
    <property type="evidence" value="ECO:0007669"/>
    <property type="project" value="TreeGrafter"/>
</dbReference>
<evidence type="ECO:0000256" key="16">
    <source>
        <dbReference type="ARBA" id="ARBA00024479"/>
    </source>
</evidence>
<comment type="similarity">
    <text evidence="4">Belongs to the ATG2 family.</text>
</comment>
<evidence type="ECO:0000256" key="11">
    <source>
        <dbReference type="ARBA" id="ARBA00023055"/>
    </source>
</evidence>
<evidence type="ECO:0000259" key="23">
    <source>
        <dbReference type="PROSITE" id="PS51767"/>
    </source>
</evidence>
<dbReference type="GO" id="GO:0005764">
    <property type="term" value="C:lysosome"/>
    <property type="evidence" value="ECO:0007669"/>
    <property type="project" value="InterPro"/>
</dbReference>
<proteinExistence type="inferred from homology"/>
<evidence type="ECO:0000256" key="17">
    <source>
        <dbReference type="ARBA" id="ARBA00024615"/>
    </source>
</evidence>
<feature type="active site" evidence="18">
    <location>
        <position position="1515"/>
    </location>
</feature>
<keyword evidence="8 21" id="KW-0064">Aspartyl protease</keyword>
<evidence type="ECO:0000256" key="9">
    <source>
        <dbReference type="ARBA" id="ARBA00022801"/>
    </source>
</evidence>
<accession>A0A1A8PN51</accession>
<feature type="region of interest" description="Disordered" evidence="22">
    <location>
        <begin position="281"/>
        <end position="300"/>
    </location>
</feature>
<dbReference type="PANTHER" id="PTHR13190:SF21">
    <property type="entry name" value="AUTOPHAGY-RELATED PROTEIN 2 HOMOLOG A"/>
    <property type="match status" value="1"/>
</dbReference>
<feature type="domain" description="Peptidase A1" evidence="23">
    <location>
        <begin position="1310"/>
        <end position="1627"/>
    </location>
</feature>
<evidence type="ECO:0000256" key="19">
    <source>
        <dbReference type="PIRSR" id="PIRSR601461-2"/>
    </source>
</evidence>
<feature type="active site" evidence="18">
    <location>
        <position position="1328"/>
    </location>
</feature>
<comment type="catalytic activity">
    <reaction evidence="17">
        <text>a 1,2-diacyl-sn-glycero-3-phosphoethanolamine(in) = a 1,2-diacyl-sn-glycero-3-phosphoethanolamine(out)</text>
        <dbReference type="Rhea" id="RHEA:38895"/>
        <dbReference type="ChEBI" id="CHEBI:64612"/>
    </reaction>
</comment>
<feature type="region of interest" description="Disordered" evidence="22">
    <location>
        <begin position="655"/>
        <end position="680"/>
    </location>
</feature>
<evidence type="ECO:0000256" key="15">
    <source>
        <dbReference type="ARBA" id="ARBA00023180"/>
    </source>
</evidence>
<dbReference type="GO" id="GO:0061908">
    <property type="term" value="C:phagophore"/>
    <property type="evidence" value="ECO:0007669"/>
    <property type="project" value="TreeGrafter"/>
</dbReference>
<dbReference type="GO" id="GO:0005789">
    <property type="term" value="C:endoplasmic reticulum membrane"/>
    <property type="evidence" value="ECO:0007669"/>
    <property type="project" value="UniProtKB-SubCell"/>
</dbReference>
<evidence type="ECO:0000256" key="5">
    <source>
        <dbReference type="ARBA" id="ARBA00022448"/>
    </source>
</evidence>
<dbReference type="Pfam" id="PF00026">
    <property type="entry name" value="Asp"/>
    <property type="match status" value="1"/>
</dbReference>
<dbReference type="PROSITE" id="PS00141">
    <property type="entry name" value="ASP_PROTEASE"/>
    <property type="match status" value="2"/>
</dbReference>
<feature type="compositionally biased region" description="Pro residues" evidence="22">
    <location>
        <begin position="282"/>
        <end position="291"/>
    </location>
</feature>
<dbReference type="GO" id="GO:0032266">
    <property type="term" value="F:phosphatidylinositol-3-phosphate binding"/>
    <property type="evidence" value="ECO:0007669"/>
    <property type="project" value="TreeGrafter"/>
</dbReference>
<dbReference type="Gene3D" id="2.60.40.1960">
    <property type="match status" value="1"/>
</dbReference>
<evidence type="ECO:0000256" key="2">
    <source>
        <dbReference type="ARBA" id="ARBA00004623"/>
    </source>
</evidence>
<feature type="region of interest" description="Disordered" evidence="22">
    <location>
        <begin position="705"/>
        <end position="726"/>
    </location>
</feature>
<feature type="non-terminal residue" evidence="24">
    <location>
        <position position="1"/>
    </location>
</feature>
<name>A0A1A8PN51_9TELE</name>
<evidence type="ECO:0000256" key="4">
    <source>
        <dbReference type="ARBA" id="ARBA00009714"/>
    </source>
</evidence>
<evidence type="ECO:0000256" key="6">
    <source>
        <dbReference type="ARBA" id="ARBA00022670"/>
    </source>
</evidence>
<reference evidence="24" key="1">
    <citation type="submission" date="2016-05" db="EMBL/GenBank/DDBJ databases">
        <authorList>
            <person name="Lavstsen T."/>
            <person name="Jespersen J.S."/>
        </authorList>
    </citation>
    <scope>NUCLEOTIDE SEQUENCE</scope>
    <source>
        <tissue evidence="24">Brain</tissue>
    </source>
</reference>
<feature type="glycosylation site" description="N-linked (GlcNAc...) asparagine" evidence="20">
    <location>
        <position position="1365"/>
    </location>
</feature>
<dbReference type="PRINTS" id="PR00792">
    <property type="entry name" value="PEPSIN"/>
</dbReference>
<comment type="catalytic activity">
    <reaction evidence="16">
        <text>a 1,2-diacyl-sn-glycero-3-phospho-L-serine(in) = a 1,2-diacyl-sn-glycero-3-phospho-L-serine(out)</text>
        <dbReference type="Rhea" id="RHEA:38663"/>
        <dbReference type="ChEBI" id="CHEBI:57262"/>
    </reaction>
</comment>
<dbReference type="GO" id="GO:0006508">
    <property type="term" value="P:proteolysis"/>
    <property type="evidence" value="ECO:0007669"/>
    <property type="project" value="UniProtKB-KW"/>
</dbReference>
<dbReference type="GO" id="GO:0061709">
    <property type="term" value="P:reticulophagy"/>
    <property type="evidence" value="ECO:0007669"/>
    <property type="project" value="TreeGrafter"/>
</dbReference>
<keyword evidence="13" id="KW-0865">Zymogen</keyword>
<feature type="region of interest" description="Disordered" evidence="22">
    <location>
        <begin position="1264"/>
        <end position="1283"/>
    </location>
</feature>
<dbReference type="PANTHER" id="PTHR13190">
    <property type="entry name" value="AUTOPHAGY-RELATED 2, ISOFORM A"/>
    <property type="match status" value="1"/>
</dbReference>
<protein>
    <submittedName>
        <fullName evidence="24">Autophagy related 2A</fullName>
    </submittedName>
</protein>
<evidence type="ECO:0000256" key="22">
    <source>
        <dbReference type="SAM" id="MobiDB-lite"/>
    </source>
</evidence>
<dbReference type="FunFam" id="2.40.70.10:FF:000008">
    <property type="entry name" value="Cathepsin D"/>
    <property type="match status" value="1"/>
</dbReference>
<keyword evidence="5" id="KW-0813">Transport</keyword>
<dbReference type="GO" id="GO:0004190">
    <property type="term" value="F:aspartic-type endopeptidase activity"/>
    <property type="evidence" value="ECO:0007669"/>
    <property type="project" value="UniProtKB-KW"/>
</dbReference>
<keyword evidence="14 19" id="KW-1015">Disulfide bond</keyword>
<evidence type="ECO:0000256" key="10">
    <source>
        <dbReference type="ARBA" id="ARBA00022824"/>
    </source>
</evidence>
<dbReference type="InterPro" id="IPR033121">
    <property type="entry name" value="PEPTIDASE_A1"/>
</dbReference>
<dbReference type="GO" id="GO:0061723">
    <property type="term" value="P:glycophagy"/>
    <property type="evidence" value="ECO:0007669"/>
    <property type="project" value="TreeGrafter"/>
</dbReference>
<dbReference type="GO" id="GO:0034727">
    <property type="term" value="P:piecemeal microautophagy of the nucleus"/>
    <property type="evidence" value="ECO:0007669"/>
    <property type="project" value="TreeGrafter"/>
</dbReference>
<dbReference type="EMBL" id="HAEH01007653">
    <property type="protein sequence ID" value="SBR82437.1"/>
    <property type="molecule type" value="Transcribed_RNA"/>
</dbReference>
<keyword evidence="10" id="KW-0256">Endoplasmic reticulum</keyword>
<gene>
    <name evidence="24" type="primary">ATG2A</name>
</gene>
<dbReference type="GO" id="GO:0000045">
    <property type="term" value="P:autophagosome assembly"/>
    <property type="evidence" value="ECO:0007669"/>
    <property type="project" value="TreeGrafter"/>
</dbReference>
<evidence type="ECO:0000313" key="24">
    <source>
        <dbReference type="EMBL" id="SBR82437.1"/>
    </source>
</evidence>
<sequence length="1630" mass="178973">GKRRVLRRDSVVRVELAELSAEMDLDILSRLGSLSRAFSPGSSHSSGAGLSQTQSIELSSSFTLRSPNAVVRLRFPIPDLRPLPKRRPPTQKAVREETLVLELMELELKHQEAPDLQNERAAPGQPWGPCLTQLLEASFTDMHGSYEGWEGGSFPCIRVKRNHDSLPRICVRVRGGEAQGPSAGLSGMNLGLVRDLGTTFESHCEFNEKPSSPFSSNRTMFETEEMVIPADQEEMLQFQEQCVARCQCAVDISLPLAYVLLPSKQAFQSIYNRINNDLLMWEPPPPPPPSAHSPEQSRQSHDEFQLCKSAFRLDSDSEEDEPQFYLANDSSGRMQQSAPQPSHNLSLLSLTVIIEKGRLHARTDRKEDQTYGEIVLDLEGGKIFSVAQHQNDPNLSFLCLESKRVELYHQAVVKNTPIPERLDMPSFTPPKHLDPTIYSTEVGVSSVSGREGQSQMLSTAIKITLDLDRNVKEFLVALQLQGATIQHYMTQSNQSWHEQLVEFLDVIDDPILGYTPPAIITVLHTHLATCAVDYRPLYLPLRVLFTAESFSLSTNIIVDTATFHLRFILDDSALYLSDKCETDTVDLRRDYVCVLDIDLLELAITTWKGSDTGKLTQPLFELRCSNNVVHLHTCADSCAALINMLQYLISQGDLHPPPRHSSPTEIAGQKLPMSESPASLLPFPPAETAEINQYDLADALIDTEKSHREDSTEPGSPSVPRGSPVSVYLFPGEASKRIPAGLQREDSDLDGLVPTAMEAQADMMSDEGSEGSTDNDDFCILEAPGMGIPSRDGEPVVTVLSQGPIRVKDSHFSRPRGSSDLLRAPSGFPVPHSRVVLREISVVWHLYGGKDFGGKPMFMHLQSANRGRSAPAGVRASLSRTATSARPQNSWRWAGGSGRQHTLLMEIQLTKVSFQHESYPVAVAGQDGEGAGPAGVGVLPNGEQPLCRQVFIVQELEVRDRLASSQINKFLYLYTSESMPRRAHSNMLTVKALQVLPESGLGGPECCLRVSLLPLRLNIDQDALFFLKDFFSNLASFVNPYLPVDSAAEVKADSSQKGCKEADPAAGLGLDLTASVETTNSEQSSSSAGSSSSSDQPIYFREFRFTSEVPIWLDYHGKHVVIEQGTFAGILIGLAQLNCSELKLKRLCCRHGLLGVDKVVQYAVTEWQTDITKNQLPGILGGVGPMHSVVQLFHGVRDLFWLPIEQYRKDGRIIRGLQRGAASFGTSTASAALELSNRLVQAIQATAETVYDILSPTPPLSRYAITEGRTPSSRPRRAAQPADLREGVAKAYDTVREEYTVRTVFSQAQYYGVISVGTPPQDFSVLFDTGSSNLWVPSIHCSFFDLACWIHRRYNSKKSSTYVKNGTEFSIRYGRGSLSGFISEDTVSVAGLPVANQQFGEAVKQPGITFAVARFDGVLGMAYPSISVANVTPVFDTAMAAKLLPQNLFSVFISRDPTAAVGGELVLGGTDPQYYTGDLHYVNVTRKAYWQISMDRVDVGNQLSLCKAGCQAIVDTGTSLMVGPAAEIRALHKAIGALPLLMGEYWIDCKKIPSLPVISFNIGGKTFNLTGEDYVLKESQMGQSICLSGFMAMDIPPPAGPLWILGDVFIGRYYTVFDRNADRVGFASAK</sequence>
<dbReference type="InterPro" id="IPR033144">
    <property type="entry name" value="Cathepsin_D"/>
</dbReference>
<evidence type="ECO:0000256" key="1">
    <source>
        <dbReference type="ARBA" id="ARBA00004406"/>
    </source>
</evidence>
<dbReference type="Gene3D" id="2.40.70.10">
    <property type="entry name" value="Acid Proteases"/>
    <property type="match status" value="2"/>
</dbReference>
<comment type="similarity">
    <text evidence="3 21">Belongs to the peptidase A1 family.</text>
</comment>
<comment type="subcellular location">
    <subcellularLocation>
        <location evidence="1">Endoplasmic reticulum membrane</location>
        <topology evidence="1">Peripheral membrane protein</topology>
    </subcellularLocation>
    <subcellularLocation>
        <location evidence="2">Preautophagosomal structure membrane</location>
        <topology evidence="2">Peripheral membrane protein</topology>
    </subcellularLocation>
</comment>
<evidence type="ECO:0000256" key="21">
    <source>
        <dbReference type="RuleBase" id="RU000454"/>
    </source>
</evidence>
<reference evidence="24" key="2">
    <citation type="submission" date="2016-06" db="EMBL/GenBank/DDBJ databases">
        <title>The genome of a short-lived fish provides insights into sex chromosome evolution and the genetic control of aging.</title>
        <authorList>
            <person name="Reichwald K."/>
            <person name="Felder M."/>
            <person name="Petzold A."/>
            <person name="Koch P."/>
            <person name="Groth M."/>
            <person name="Platzer M."/>
        </authorList>
    </citation>
    <scope>NUCLEOTIDE SEQUENCE</scope>
    <source>
        <tissue evidence="24">Brain</tissue>
    </source>
</reference>
<evidence type="ECO:0000256" key="14">
    <source>
        <dbReference type="ARBA" id="ARBA00023157"/>
    </source>
</evidence>
<dbReference type="InterPro" id="IPR026849">
    <property type="entry name" value="ATG2"/>
</dbReference>
<keyword evidence="15" id="KW-0325">Glycoprotein</keyword>
<feature type="disulfide bond" evidence="19">
    <location>
        <begin position="1506"/>
        <end position="1510"/>
    </location>
</feature>
<keyword evidence="6 21" id="KW-0645">Protease</keyword>
<evidence type="ECO:0000256" key="7">
    <source>
        <dbReference type="ARBA" id="ARBA00022729"/>
    </source>
</evidence>
<dbReference type="GO" id="GO:0034045">
    <property type="term" value="C:phagophore assembly site membrane"/>
    <property type="evidence" value="ECO:0007669"/>
    <property type="project" value="UniProtKB-SubCell"/>
</dbReference>
<feature type="glycosylation site" description="N-linked (GlcNAc...) asparagine" evidence="20">
    <location>
        <position position="1483"/>
    </location>
</feature>
<organism evidence="24">
    <name type="scientific">Nothobranchius rachovii</name>
    <name type="common">bluefin notho</name>
    <dbReference type="NCBI Taxonomy" id="451742"/>
    <lineage>
        <taxon>Eukaryota</taxon>
        <taxon>Metazoa</taxon>
        <taxon>Chordata</taxon>
        <taxon>Craniata</taxon>
        <taxon>Vertebrata</taxon>
        <taxon>Euteleostomi</taxon>
        <taxon>Actinopterygii</taxon>
        <taxon>Neopterygii</taxon>
        <taxon>Teleostei</taxon>
        <taxon>Neoteleostei</taxon>
        <taxon>Acanthomorphata</taxon>
        <taxon>Ovalentaria</taxon>
        <taxon>Atherinomorphae</taxon>
        <taxon>Cyprinodontiformes</taxon>
        <taxon>Nothobranchiidae</taxon>
        <taxon>Nothobranchius</taxon>
    </lineage>
</organism>
<dbReference type="SUPFAM" id="SSF50630">
    <property type="entry name" value="Acid proteases"/>
    <property type="match status" value="1"/>
</dbReference>
<dbReference type="PROSITE" id="PS51767">
    <property type="entry name" value="PEPTIDASE_A1"/>
    <property type="match status" value="1"/>
</dbReference>
<keyword evidence="9 21" id="KW-0378">Hydrolase</keyword>